<dbReference type="NCBIfam" id="TIGR00567">
    <property type="entry name" value="3mg"/>
    <property type="match status" value="1"/>
</dbReference>
<protein>
    <recommendedName>
        <fullName evidence="5">Putative 3-methyladenine DNA glycosylase</fullName>
        <ecNumber evidence="5">3.2.2.-</ecNumber>
    </recommendedName>
</protein>
<name>A0ABZ1BN51_9FIRM</name>
<keyword evidence="2 5" id="KW-0227">DNA damage</keyword>
<dbReference type="EMBL" id="CP141614">
    <property type="protein sequence ID" value="WRP13971.1"/>
    <property type="molecule type" value="Genomic_DNA"/>
</dbReference>
<evidence type="ECO:0000313" key="7">
    <source>
        <dbReference type="EMBL" id="WRP13971.1"/>
    </source>
</evidence>
<dbReference type="PANTHER" id="PTHR10429:SF0">
    <property type="entry name" value="DNA-3-METHYLADENINE GLYCOSYLASE"/>
    <property type="match status" value="1"/>
</dbReference>
<dbReference type="RefSeq" id="WP_324668244.1">
    <property type="nucleotide sequence ID" value="NZ_CP141614.1"/>
</dbReference>
<evidence type="ECO:0000256" key="1">
    <source>
        <dbReference type="ARBA" id="ARBA00009232"/>
    </source>
</evidence>
<organism evidence="7 8">
    <name type="scientific">Geochorda subterranea</name>
    <dbReference type="NCBI Taxonomy" id="3109564"/>
    <lineage>
        <taxon>Bacteria</taxon>
        <taxon>Bacillati</taxon>
        <taxon>Bacillota</taxon>
        <taxon>Limnochordia</taxon>
        <taxon>Limnochordales</taxon>
        <taxon>Geochordaceae</taxon>
        <taxon>Geochorda</taxon>
    </lineage>
</organism>
<dbReference type="SUPFAM" id="SSF50486">
    <property type="entry name" value="FMT C-terminal domain-like"/>
    <property type="match status" value="1"/>
</dbReference>
<dbReference type="GO" id="GO:0016798">
    <property type="term" value="F:hydrolase activity, acting on glycosyl bonds"/>
    <property type="evidence" value="ECO:0007669"/>
    <property type="project" value="UniProtKB-KW"/>
</dbReference>
<sequence length="224" mass="24312">MTGATAEAWAPGPLDRGFFARPTLIVARALLGHLLVHETPEGAVAGRIVETEAYLGPSDPASHAYRRTPRSRMMWGPPGHAYVYFTYGNHFCINVVTEQEGVAGAVLIRALQPVAGVELMRRRRGVEGLRDLCSGPGRLTQALGIGGHHNGHDLTRPPLYVARGGLDDGERVGRSARVGISRAVDWPWRFFVVGSAFVSRGPTRPWRRHLKGRATPADSGPDRA</sequence>
<dbReference type="Proteomes" id="UP001333102">
    <property type="component" value="Chromosome"/>
</dbReference>
<dbReference type="Pfam" id="PF02245">
    <property type="entry name" value="Pur_DNA_glyco"/>
    <property type="match status" value="1"/>
</dbReference>
<dbReference type="InterPro" id="IPR036995">
    <property type="entry name" value="MPG_sf"/>
</dbReference>
<accession>A0ABZ1BN51</accession>
<evidence type="ECO:0000256" key="2">
    <source>
        <dbReference type="ARBA" id="ARBA00022763"/>
    </source>
</evidence>
<dbReference type="EC" id="3.2.2.-" evidence="5"/>
<evidence type="ECO:0000256" key="6">
    <source>
        <dbReference type="SAM" id="MobiDB-lite"/>
    </source>
</evidence>
<evidence type="ECO:0000256" key="4">
    <source>
        <dbReference type="ARBA" id="ARBA00023204"/>
    </source>
</evidence>
<proteinExistence type="inferred from homology"/>
<evidence type="ECO:0000256" key="5">
    <source>
        <dbReference type="HAMAP-Rule" id="MF_00527"/>
    </source>
</evidence>
<keyword evidence="7" id="KW-0326">Glycosidase</keyword>
<dbReference type="InterPro" id="IPR011034">
    <property type="entry name" value="Formyl_transferase-like_C_sf"/>
</dbReference>
<dbReference type="InterPro" id="IPR003180">
    <property type="entry name" value="MPG"/>
</dbReference>
<dbReference type="PANTHER" id="PTHR10429">
    <property type="entry name" value="DNA-3-METHYLADENINE GLYCOSYLASE"/>
    <property type="match status" value="1"/>
</dbReference>
<feature type="region of interest" description="Disordered" evidence="6">
    <location>
        <begin position="204"/>
        <end position="224"/>
    </location>
</feature>
<dbReference type="Gene3D" id="3.10.300.10">
    <property type="entry name" value="Methylpurine-DNA glycosylase (MPG)"/>
    <property type="match status" value="1"/>
</dbReference>
<keyword evidence="8" id="KW-1185">Reference proteome</keyword>
<gene>
    <name evidence="7" type="ORF">VLY81_11120</name>
</gene>
<evidence type="ECO:0000313" key="8">
    <source>
        <dbReference type="Proteomes" id="UP001333102"/>
    </source>
</evidence>
<comment type="similarity">
    <text evidence="1 5">Belongs to the DNA glycosylase MPG family.</text>
</comment>
<keyword evidence="3 5" id="KW-0378">Hydrolase</keyword>
<evidence type="ECO:0000256" key="3">
    <source>
        <dbReference type="ARBA" id="ARBA00022801"/>
    </source>
</evidence>
<reference evidence="8" key="1">
    <citation type="submission" date="2023-12" db="EMBL/GenBank/DDBJ databases">
        <title>Novel isolates from deep terrestrial aquifers shed light on the physiology and ecology of the class Limnochordia.</title>
        <authorList>
            <person name="Karnachuk O.V."/>
            <person name="Lukina A.P."/>
            <person name="Avakyan M.R."/>
            <person name="Kadnikov V."/>
            <person name="Begmatov S."/>
            <person name="Beletsky A.V."/>
            <person name="Mardanov A.V."/>
            <person name="Ravin N.V."/>
        </authorList>
    </citation>
    <scope>NUCLEOTIDE SEQUENCE [LARGE SCALE GENOMIC DNA]</scope>
    <source>
        <strain evidence="8">LN</strain>
    </source>
</reference>
<dbReference type="CDD" id="cd00540">
    <property type="entry name" value="AAG"/>
    <property type="match status" value="1"/>
</dbReference>
<dbReference type="HAMAP" id="MF_00527">
    <property type="entry name" value="3MGH"/>
    <property type="match status" value="1"/>
</dbReference>
<dbReference type="NCBIfam" id="NF002003">
    <property type="entry name" value="PRK00802.1-3"/>
    <property type="match status" value="1"/>
</dbReference>
<keyword evidence="4 5" id="KW-0234">DNA repair</keyword>